<name>A0A0D7AMI3_9AGAR</name>
<keyword evidence="1" id="KW-0472">Membrane</keyword>
<reference evidence="2 3" key="1">
    <citation type="journal article" date="2015" name="Fungal Genet. Biol.">
        <title>Evolution of novel wood decay mechanisms in Agaricales revealed by the genome sequences of Fistulina hepatica and Cylindrobasidium torrendii.</title>
        <authorList>
            <person name="Floudas D."/>
            <person name="Held B.W."/>
            <person name="Riley R."/>
            <person name="Nagy L.G."/>
            <person name="Koehler G."/>
            <person name="Ransdell A.S."/>
            <person name="Younus H."/>
            <person name="Chow J."/>
            <person name="Chiniquy J."/>
            <person name="Lipzen A."/>
            <person name="Tritt A."/>
            <person name="Sun H."/>
            <person name="Haridas S."/>
            <person name="LaButti K."/>
            <person name="Ohm R.A."/>
            <person name="Kues U."/>
            <person name="Blanchette R.A."/>
            <person name="Grigoriev I.V."/>
            <person name="Minto R.E."/>
            <person name="Hibbett D.S."/>
        </authorList>
    </citation>
    <scope>NUCLEOTIDE SEQUENCE [LARGE SCALE GENOMIC DNA]</scope>
    <source>
        <strain evidence="2 3">ATCC 64428</strain>
    </source>
</reference>
<sequence length="195" mass="21579">MVSAPTELPVNNYNARTWCDEGTISPAVDGKTRPQRFGGGTRFFSANSADGVTAGISRDGNHKQEIISIFASCVVVYLILPRLMLFALFFLLIVICWFSVPQRNQSVLSSVLVEVPSSKHTPNALTYASGEVLEIIDRRGDQWWLARKSDGSRGSWDLVPYILSRVGTRGTPNCCIGSRLLSSLLVFVRANRERQ</sequence>
<feature type="transmembrane region" description="Helical" evidence="1">
    <location>
        <begin position="67"/>
        <end position="100"/>
    </location>
</feature>
<keyword evidence="3" id="KW-1185">Reference proteome</keyword>
<evidence type="ECO:0008006" key="4">
    <source>
        <dbReference type="Google" id="ProtNLM"/>
    </source>
</evidence>
<evidence type="ECO:0000313" key="2">
    <source>
        <dbReference type="EMBL" id="KIY51993.1"/>
    </source>
</evidence>
<gene>
    <name evidence="2" type="ORF">FISHEDRAFT_56231</name>
</gene>
<dbReference type="SUPFAM" id="SSF50044">
    <property type="entry name" value="SH3-domain"/>
    <property type="match status" value="1"/>
</dbReference>
<protein>
    <recommendedName>
        <fullName evidence="4">SH3 domain-containing protein</fullName>
    </recommendedName>
</protein>
<dbReference type="EMBL" id="KN881646">
    <property type="protein sequence ID" value="KIY51993.1"/>
    <property type="molecule type" value="Genomic_DNA"/>
</dbReference>
<keyword evidence="1" id="KW-1133">Transmembrane helix</keyword>
<evidence type="ECO:0000256" key="1">
    <source>
        <dbReference type="SAM" id="Phobius"/>
    </source>
</evidence>
<keyword evidence="1" id="KW-0812">Transmembrane</keyword>
<evidence type="ECO:0000313" key="3">
    <source>
        <dbReference type="Proteomes" id="UP000054144"/>
    </source>
</evidence>
<organism evidence="2 3">
    <name type="scientific">Fistulina hepatica ATCC 64428</name>
    <dbReference type="NCBI Taxonomy" id="1128425"/>
    <lineage>
        <taxon>Eukaryota</taxon>
        <taxon>Fungi</taxon>
        <taxon>Dikarya</taxon>
        <taxon>Basidiomycota</taxon>
        <taxon>Agaricomycotina</taxon>
        <taxon>Agaricomycetes</taxon>
        <taxon>Agaricomycetidae</taxon>
        <taxon>Agaricales</taxon>
        <taxon>Fistulinaceae</taxon>
        <taxon>Fistulina</taxon>
    </lineage>
</organism>
<accession>A0A0D7AMI3</accession>
<dbReference type="Gene3D" id="2.30.30.40">
    <property type="entry name" value="SH3 Domains"/>
    <property type="match status" value="1"/>
</dbReference>
<dbReference type="Proteomes" id="UP000054144">
    <property type="component" value="Unassembled WGS sequence"/>
</dbReference>
<proteinExistence type="predicted"/>
<dbReference type="OrthoDB" id="5983572at2759"/>
<dbReference type="AlphaFoldDB" id="A0A0D7AMI3"/>
<dbReference type="InterPro" id="IPR036028">
    <property type="entry name" value="SH3-like_dom_sf"/>
</dbReference>